<keyword evidence="5" id="KW-0067">ATP-binding</keyword>
<evidence type="ECO:0000256" key="4">
    <source>
        <dbReference type="ARBA" id="ARBA00022777"/>
    </source>
</evidence>
<dbReference type="NCBIfam" id="TIGR03168">
    <property type="entry name" value="1-PFK"/>
    <property type="match status" value="1"/>
</dbReference>
<evidence type="ECO:0000256" key="5">
    <source>
        <dbReference type="ARBA" id="ARBA00022840"/>
    </source>
</evidence>
<dbReference type="GO" id="GO:0005524">
    <property type="term" value="F:ATP binding"/>
    <property type="evidence" value="ECO:0007669"/>
    <property type="project" value="UniProtKB-KW"/>
</dbReference>
<dbReference type="InterPro" id="IPR029056">
    <property type="entry name" value="Ribokinase-like"/>
</dbReference>
<dbReference type="GO" id="GO:0008443">
    <property type="term" value="F:phosphofructokinase activity"/>
    <property type="evidence" value="ECO:0007669"/>
    <property type="project" value="TreeGrafter"/>
</dbReference>
<dbReference type="RefSeq" id="WP_165006573.1">
    <property type="nucleotide sequence ID" value="NZ_CP064954.1"/>
</dbReference>
<name>A0A7T0KER6_9CORY</name>
<dbReference type="PANTHER" id="PTHR46566:SF5">
    <property type="entry name" value="1-PHOSPHOFRUCTOKINASE"/>
    <property type="match status" value="1"/>
</dbReference>
<dbReference type="GO" id="GO:0005829">
    <property type="term" value="C:cytosol"/>
    <property type="evidence" value="ECO:0007669"/>
    <property type="project" value="TreeGrafter"/>
</dbReference>
<dbReference type="InterPro" id="IPR011611">
    <property type="entry name" value="PfkB_dom"/>
</dbReference>
<reference evidence="8 9" key="1">
    <citation type="submission" date="2020-11" db="EMBL/GenBank/DDBJ databases">
        <title>Corynebacterium sp. ZJ-599.</title>
        <authorList>
            <person name="Zhou J."/>
        </authorList>
    </citation>
    <scope>NUCLEOTIDE SEQUENCE [LARGE SCALE GENOMIC DNA]</scope>
    <source>
        <strain evidence="8 9">ZJ-599</strain>
    </source>
</reference>
<evidence type="ECO:0000256" key="6">
    <source>
        <dbReference type="PIRNR" id="PIRNR000535"/>
    </source>
</evidence>
<dbReference type="PANTHER" id="PTHR46566">
    <property type="entry name" value="1-PHOSPHOFRUCTOKINASE-RELATED"/>
    <property type="match status" value="1"/>
</dbReference>
<sequence>MIVTLTPNPSIDATLELPSPLEPGAVHRAHNYHRVVGGKGLNVTHAITLANRPSTAIFPSRVDDPFLDLVRTADLPHAPVTVGMSDWVRTNTTVTEPDGRTTKLNGPGPTLAAGTIEQLRAAVAEHASSARWVVLAGSLPQGVAPDWYAQLIPALREAAPQVRIAVDTSDAPLTALGQHLDVAAPDLIKPNGLELGQLAGVDGLDLERRAEEGDFSGVLNAARHINARGVAEVLVTLGGAGALLCTADAAWIATPPPVQVVSTVGAGDSSLAGYLLARSAGLDFAQSLQHSVAYGSAAAGLAGTTIPRPSQLDTEHTTVTPVTV</sequence>
<dbReference type="InterPro" id="IPR017583">
    <property type="entry name" value="Tagatose/fructose_Pkinase"/>
</dbReference>
<accession>A0A7T0KER6</accession>
<protein>
    <submittedName>
        <fullName evidence="8">1-phosphofructokinase family hexose kinase</fullName>
    </submittedName>
</protein>
<dbReference type="KEGG" id="cliz:G7Y31_07115"/>
<proteinExistence type="inferred from homology"/>
<dbReference type="CDD" id="cd01164">
    <property type="entry name" value="FruK_PfkB_like"/>
    <property type="match status" value="1"/>
</dbReference>
<evidence type="ECO:0000313" key="8">
    <source>
        <dbReference type="EMBL" id="QPK78348.1"/>
    </source>
</evidence>
<gene>
    <name evidence="8" type="ORF">G7Y31_07115</name>
</gene>
<keyword evidence="4 8" id="KW-0418">Kinase</keyword>
<dbReference type="EMBL" id="CP064954">
    <property type="protein sequence ID" value="QPK78348.1"/>
    <property type="molecule type" value="Genomic_DNA"/>
</dbReference>
<keyword evidence="2 6" id="KW-0808">Transferase</keyword>
<dbReference type="PIRSF" id="PIRSF000535">
    <property type="entry name" value="1PFK/6PFK/LacC"/>
    <property type="match status" value="1"/>
</dbReference>
<dbReference type="Gene3D" id="3.40.1190.20">
    <property type="match status" value="1"/>
</dbReference>
<evidence type="ECO:0000256" key="3">
    <source>
        <dbReference type="ARBA" id="ARBA00022741"/>
    </source>
</evidence>
<feature type="domain" description="Carbohydrate kinase PfkB" evidence="7">
    <location>
        <begin position="19"/>
        <end position="309"/>
    </location>
</feature>
<dbReference type="InterPro" id="IPR002173">
    <property type="entry name" value="Carboh/pur_kinase_PfkB_CS"/>
</dbReference>
<evidence type="ECO:0000256" key="2">
    <source>
        <dbReference type="ARBA" id="ARBA00022679"/>
    </source>
</evidence>
<dbReference type="SUPFAM" id="SSF53613">
    <property type="entry name" value="Ribokinase-like"/>
    <property type="match status" value="1"/>
</dbReference>
<dbReference type="Pfam" id="PF00294">
    <property type="entry name" value="PfkB"/>
    <property type="match status" value="1"/>
</dbReference>
<keyword evidence="3" id="KW-0547">Nucleotide-binding</keyword>
<organism evidence="8 9">
    <name type="scientific">Corynebacterium lizhenjunii</name>
    <dbReference type="NCBI Taxonomy" id="2709394"/>
    <lineage>
        <taxon>Bacteria</taxon>
        <taxon>Bacillati</taxon>
        <taxon>Actinomycetota</taxon>
        <taxon>Actinomycetes</taxon>
        <taxon>Mycobacteriales</taxon>
        <taxon>Corynebacteriaceae</taxon>
        <taxon>Corynebacterium</taxon>
    </lineage>
</organism>
<keyword evidence="9" id="KW-1185">Reference proteome</keyword>
<dbReference type="AlphaFoldDB" id="A0A7T0KER6"/>
<dbReference type="PROSITE" id="PS00584">
    <property type="entry name" value="PFKB_KINASES_2"/>
    <property type="match status" value="1"/>
</dbReference>
<evidence type="ECO:0000256" key="1">
    <source>
        <dbReference type="ARBA" id="ARBA00010688"/>
    </source>
</evidence>
<dbReference type="Proteomes" id="UP000594681">
    <property type="component" value="Chromosome"/>
</dbReference>
<comment type="similarity">
    <text evidence="1">Belongs to the carbohydrate kinase PfkB family.</text>
</comment>
<evidence type="ECO:0000313" key="9">
    <source>
        <dbReference type="Proteomes" id="UP000594681"/>
    </source>
</evidence>
<evidence type="ECO:0000259" key="7">
    <source>
        <dbReference type="Pfam" id="PF00294"/>
    </source>
</evidence>